<feature type="binding site" evidence="7">
    <location>
        <begin position="167"/>
        <end position="168"/>
    </location>
    <ligand>
        <name>ATP</name>
        <dbReference type="ChEBI" id="CHEBI:30616"/>
    </ligand>
</feature>
<dbReference type="GO" id="GO:0000289">
    <property type="term" value="P:nuclear-transcribed mRNA poly(A) tail shortening"/>
    <property type="evidence" value="ECO:0007669"/>
    <property type="project" value="UniProtKB-UniRule"/>
</dbReference>
<comment type="domain">
    <text evidence="7">The pseudokinase domain, the coiled-coil (CC), and C-terminal knob domain (CK) form a structural unit (PKC) that forms an extensive high-affinity interaction surface for PAN2.</text>
</comment>
<feature type="coiled-coil region" evidence="7">
    <location>
        <begin position="266"/>
        <end position="304"/>
    </location>
</feature>
<accession>A0A0C9TKZ4</accession>
<dbReference type="InterPro" id="IPR000719">
    <property type="entry name" value="Prot_kinase_dom"/>
</dbReference>
<dbReference type="SUPFAM" id="SSF56112">
    <property type="entry name" value="Protein kinase-like (PK-like)"/>
    <property type="match status" value="1"/>
</dbReference>
<feature type="binding site" evidence="7">
    <location>
        <begin position="106"/>
        <end position="113"/>
    </location>
    <ligand>
        <name>ATP</name>
        <dbReference type="ChEBI" id="CHEBI:30616"/>
    </ligand>
</feature>
<gene>
    <name evidence="7" type="primary">PAN3</name>
    <name evidence="9" type="ORF">M422DRAFT_61714</name>
</gene>
<comment type="function">
    <text evidence="7">Regulatory subunit of the poly(A)-nuclease (PAN) deadenylation complex, one of two cytoplasmic mRNA deadenylases involved in mRNA turnover. PAN specifically shortens poly(A) tails of RNA and the activity is stimulated by poly(A)-binding protein PAB1. PAN deadenylation is followed by rapid degradation of the shortened mRNA tails by the CCR4-NOT complex. Deadenylated mRNAs are then degraded by two alternative mechanisms, namely exosome-mediated 3'-5' exonucleolytic degradation, or deadenlyation-dependent mRNA decaping and subsequent 5'-3' exonucleolytic degradation by XRN1. May also be involved in post-transcriptional maturation of mRNA poly(A) tails. PAN3 acts as a positive regulator for PAN activity, recruiting the catalytic subunit PAN2 to mRNA via its interaction with RNA and with PAB1.</text>
</comment>
<organism evidence="9 10">
    <name type="scientific">Sphaerobolus stellatus (strain SS14)</name>
    <dbReference type="NCBI Taxonomy" id="990650"/>
    <lineage>
        <taxon>Eukaryota</taxon>
        <taxon>Fungi</taxon>
        <taxon>Dikarya</taxon>
        <taxon>Basidiomycota</taxon>
        <taxon>Agaricomycotina</taxon>
        <taxon>Agaricomycetes</taxon>
        <taxon>Phallomycetidae</taxon>
        <taxon>Geastrales</taxon>
        <taxon>Sphaerobolaceae</taxon>
        <taxon>Sphaerobolus</taxon>
    </lineage>
</organism>
<dbReference type="InterPro" id="IPR030844">
    <property type="entry name" value="PAN3"/>
</dbReference>
<dbReference type="PANTHER" id="PTHR12272">
    <property type="entry name" value="DEADENYLATION COMPLEX SUBUNIT PAN3"/>
    <property type="match status" value="1"/>
</dbReference>
<comment type="domain">
    <text evidence="7">The N-terminal zinc finger binds to poly(A) RNA.</text>
</comment>
<dbReference type="Pfam" id="PF18101">
    <property type="entry name" value="Pan3_CK"/>
    <property type="match status" value="1"/>
</dbReference>
<dbReference type="GO" id="GO:0008143">
    <property type="term" value="F:poly(A) binding"/>
    <property type="evidence" value="ECO:0007669"/>
    <property type="project" value="TreeGrafter"/>
</dbReference>
<dbReference type="EMBL" id="KN837261">
    <property type="protein sequence ID" value="KIJ30453.1"/>
    <property type="molecule type" value="Genomic_DNA"/>
</dbReference>
<dbReference type="GO" id="GO:0006397">
    <property type="term" value="P:mRNA processing"/>
    <property type="evidence" value="ECO:0007669"/>
    <property type="project" value="UniProtKB-KW"/>
</dbReference>
<evidence type="ECO:0000259" key="8">
    <source>
        <dbReference type="SMART" id="SM00220"/>
    </source>
</evidence>
<dbReference type="InterPro" id="IPR011009">
    <property type="entry name" value="Kinase-like_dom_sf"/>
</dbReference>
<keyword evidence="10" id="KW-1185">Reference proteome</keyword>
<dbReference type="GO" id="GO:0004672">
    <property type="term" value="F:protein kinase activity"/>
    <property type="evidence" value="ECO:0007669"/>
    <property type="project" value="InterPro"/>
</dbReference>
<evidence type="ECO:0000256" key="5">
    <source>
        <dbReference type="ARBA" id="ARBA00022840"/>
    </source>
</evidence>
<protein>
    <recommendedName>
        <fullName evidence="7">PAN2-PAN3 deadenylation complex subunit PAN3</fullName>
    </recommendedName>
    <alternativeName>
        <fullName evidence="7">PAB1P-dependent poly(A)-specific ribonuclease</fullName>
    </alternativeName>
    <alternativeName>
        <fullName evidence="7">Poly(A)-nuclease deadenylation complex subunit 3</fullName>
        <shortName evidence="7">PAN deadenylation complex subunit 3</shortName>
    </alternativeName>
</protein>
<feature type="domain" description="Protein kinase" evidence="8">
    <location>
        <begin position="39"/>
        <end position="262"/>
    </location>
</feature>
<comment type="caution">
    <text evidence="7">Lacks conserved residue(s) required for the propagation of feature annotation.</text>
</comment>
<evidence type="ECO:0000313" key="10">
    <source>
        <dbReference type="Proteomes" id="UP000054279"/>
    </source>
</evidence>
<proteinExistence type="inferred from homology"/>
<dbReference type="HOGENOM" id="CLU_016423_0_1_1"/>
<feature type="binding site" evidence="7">
    <location>
        <position position="57"/>
    </location>
    <ligand>
        <name>ATP</name>
        <dbReference type="ChEBI" id="CHEBI:30616"/>
    </ligand>
</feature>
<dbReference type="FunFam" id="1.20.5.5160:FF:000002">
    <property type="entry name" value="PAN2-PAN3 deadenylation complex subunit PAN3"/>
    <property type="match status" value="1"/>
</dbReference>
<evidence type="ECO:0000313" key="9">
    <source>
        <dbReference type="EMBL" id="KIJ30453.1"/>
    </source>
</evidence>
<evidence type="ECO:0000256" key="3">
    <source>
        <dbReference type="ARBA" id="ARBA00022664"/>
    </source>
</evidence>
<dbReference type="FunFam" id="1.10.287.3700:FF:000001">
    <property type="entry name" value="PAN2-PAN3 deadenylation complex subunit PAN3"/>
    <property type="match status" value="1"/>
</dbReference>
<keyword evidence="5 7" id="KW-0067">ATP-binding</keyword>
<sequence>MPIGPNPNLPEELQGYHTLVVLDQPQSTKERRPNFGSLHATVYKAISSVDGLAYVLRRIENFRLMNELAFGAIEQWSRIRHPNIVSIREAFTTRAFNDSSLIVAYDYHPNAVTLMEAHLKTRQSLGLNPHSPAPVPETILWSYVTQIGSAIRAVHTAGMAVRILDVSKVLLTGKNRVRIACGGIADVVAYDTRQDTQILQQEDMLNFGRLILALCCNSPNPTTNINKSIETMMRNYSPEFKAVVLWLISKPSPMKSINHLFELIGPRMVTEIDALQHQNDRLEGELASELENGRLVRLLSKLGFINERPEFDRDPRWSDTGDRYIIKLFRDYVFHQVDEHGNPVVNLSHVLTCMNKLDAGTEERIMLISRDEQSCLVVSYKELKACIESTFSELARGTAR</sequence>
<keyword evidence="2 7" id="KW-0963">Cytoplasm</keyword>
<evidence type="ECO:0000256" key="6">
    <source>
        <dbReference type="ARBA" id="ARBA00023054"/>
    </source>
</evidence>
<dbReference type="InterPro" id="IPR041332">
    <property type="entry name" value="Pan3_CK"/>
</dbReference>
<keyword evidence="3 7" id="KW-0507">mRNA processing</keyword>
<dbReference type="Gene3D" id="1.10.287.3700">
    <property type="match status" value="1"/>
</dbReference>
<comment type="subunit">
    <text evidence="7">Homodimer. Forms a heterotrimer with a catalytic subunit PAN2 to form the poly(A)-nuclease (PAN) deadenylation complex. Interacts (via PAM-2 motif) with poly(A)-binding protein PAB1 (via PABC domain), conferring substrate specificity of the enzyme complex.</text>
</comment>
<dbReference type="Gene3D" id="1.10.510.10">
    <property type="entry name" value="Transferase(Phosphotransferase) domain 1"/>
    <property type="match status" value="1"/>
</dbReference>
<evidence type="ECO:0000256" key="4">
    <source>
        <dbReference type="ARBA" id="ARBA00022741"/>
    </source>
</evidence>
<dbReference type="OrthoDB" id="204958at2759"/>
<evidence type="ECO:0000256" key="1">
    <source>
        <dbReference type="ARBA" id="ARBA00004496"/>
    </source>
</evidence>
<keyword evidence="4 7" id="KW-0547">Nucleotide-binding</keyword>
<dbReference type="AlphaFoldDB" id="A0A0C9TKZ4"/>
<dbReference type="GO" id="GO:0031251">
    <property type="term" value="C:PAN complex"/>
    <property type="evidence" value="ECO:0007669"/>
    <property type="project" value="UniProtKB-UniRule"/>
</dbReference>
<comment type="subcellular location">
    <subcellularLocation>
        <location evidence="1 7">Cytoplasm</location>
    </subcellularLocation>
</comment>
<keyword evidence="6 7" id="KW-0175">Coiled coil</keyword>
<comment type="similarity">
    <text evidence="7">Belongs to the protein kinase superfamily. PAN3 family.</text>
</comment>
<dbReference type="Gene3D" id="1.20.5.5160">
    <property type="match status" value="1"/>
</dbReference>
<dbReference type="PANTHER" id="PTHR12272:SF11">
    <property type="entry name" value="PAN2-PAN3 DEADENYLATION COMPLEX SUBUNIT PAN3"/>
    <property type="match status" value="1"/>
</dbReference>
<comment type="domain">
    <text evidence="7">Contains a pseudokinase domain. The protein kinase domain is predicted to be catalytically inactive because some of the residues important for catalytic activity are substituted and it lacks the equivalent of the binding site for a peptide substrate. However, it has retained an ATP-binding site and ATP-binding is required for mRNA degradation, stimulating the activity of the PAN2 nuclease in vitro. The nucleotide-binding site is juxtaposed to the RNase active site of PAN2 in the complex and may actually bind nucleosides of a poly(A) RNA rather than ATP, feeding the poly(A)-tail to the active site of the deadenylase and thus increasing the efficiency with which this distributive enzyme degrades oligo(A) RNAs.</text>
</comment>
<reference evidence="9 10" key="1">
    <citation type="submission" date="2014-06" db="EMBL/GenBank/DDBJ databases">
        <title>Evolutionary Origins and Diversification of the Mycorrhizal Mutualists.</title>
        <authorList>
            <consortium name="DOE Joint Genome Institute"/>
            <consortium name="Mycorrhizal Genomics Consortium"/>
            <person name="Kohler A."/>
            <person name="Kuo A."/>
            <person name="Nagy L.G."/>
            <person name="Floudas D."/>
            <person name="Copeland A."/>
            <person name="Barry K.W."/>
            <person name="Cichocki N."/>
            <person name="Veneault-Fourrey C."/>
            <person name="LaButti K."/>
            <person name="Lindquist E.A."/>
            <person name="Lipzen A."/>
            <person name="Lundell T."/>
            <person name="Morin E."/>
            <person name="Murat C."/>
            <person name="Riley R."/>
            <person name="Ohm R."/>
            <person name="Sun H."/>
            <person name="Tunlid A."/>
            <person name="Henrissat B."/>
            <person name="Grigoriev I.V."/>
            <person name="Hibbett D.S."/>
            <person name="Martin F."/>
        </authorList>
    </citation>
    <scope>NUCLEOTIDE SEQUENCE [LARGE SCALE GENOMIC DNA]</scope>
    <source>
        <strain evidence="9 10">SS14</strain>
    </source>
</reference>
<evidence type="ECO:0000256" key="2">
    <source>
        <dbReference type="ARBA" id="ARBA00022490"/>
    </source>
</evidence>
<dbReference type="Proteomes" id="UP000054279">
    <property type="component" value="Unassembled WGS sequence"/>
</dbReference>
<dbReference type="SMART" id="SM00220">
    <property type="entry name" value="S_TKc"/>
    <property type="match status" value="1"/>
</dbReference>
<dbReference type="GO" id="GO:0000932">
    <property type="term" value="C:P-body"/>
    <property type="evidence" value="ECO:0007669"/>
    <property type="project" value="TreeGrafter"/>
</dbReference>
<evidence type="ECO:0000256" key="7">
    <source>
        <dbReference type="HAMAP-Rule" id="MF_03181"/>
    </source>
</evidence>
<name>A0A0C9TKZ4_SPHS4</name>
<feature type="region of interest" description="Knob domain" evidence="7">
    <location>
        <begin position="305"/>
        <end position="400"/>
    </location>
</feature>
<dbReference type="HAMAP" id="MF_03181">
    <property type="entry name" value="PAN3"/>
    <property type="match status" value="1"/>
</dbReference>
<dbReference type="GO" id="GO:0005524">
    <property type="term" value="F:ATP binding"/>
    <property type="evidence" value="ECO:0007669"/>
    <property type="project" value="UniProtKB-UniRule"/>
</dbReference>